<evidence type="ECO:0000313" key="3">
    <source>
        <dbReference type="Proteomes" id="UP000554235"/>
    </source>
</evidence>
<feature type="compositionally biased region" description="Acidic residues" evidence="1">
    <location>
        <begin position="177"/>
        <end position="198"/>
    </location>
</feature>
<dbReference type="GO" id="GO:0033328">
    <property type="term" value="F:peroxisome membrane targeting sequence binding"/>
    <property type="evidence" value="ECO:0007669"/>
    <property type="project" value="TreeGrafter"/>
</dbReference>
<dbReference type="OrthoDB" id="21292at2759"/>
<reference evidence="2 3" key="1">
    <citation type="submission" date="2020-01" db="EMBL/GenBank/DDBJ databases">
        <title>Identification and distribution of gene clusters putatively required for synthesis of sphingolipid metabolism inhibitors in phylogenetically diverse species of the filamentous fungus Fusarium.</title>
        <authorList>
            <person name="Kim H.-S."/>
            <person name="Busman M."/>
            <person name="Brown D.W."/>
            <person name="Divon H."/>
            <person name="Uhlig S."/>
            <person name="Proctor R.H."/>
        </authorList>
    </citation>
    <scope>NUCLEOTIDE SEQUENCE [LARGE SCALE GENOMIC DNA]</scope>
    <source>
        <strain evidence="2 3">NRRL 20459</strain>
    </source>
</reference>
<feature type="region of interest" description="Disordered" evidence="1">
    <location>
        <begin position="442"/>
        <end position="475"/>
    </location>
</feature>
<organism evidence="2 3">
    <name type="scientific">Fusarium albosuccineum</name>
    <dbReference type="NCBI Taxonomy" id="1237068"/>
    <lineage>
        <taxon>Eukaryota</taxon>
        <taxon>Fungi</taxon>
        <taxon>Dikarya</taxon>
        <taxon>Ascomycota</taxon>
        <taxon>Pezizomycotina</taxon>
        <taxon>Sordariomycetes</taxon>
        <taxon>Hypocreomycetidae</taxon>
        <taxon>Hypocreales</taxon>
        <taxon>Nectriaceae</taxon>
        <taxon>Fusarium</taxon>
        <taxon>Fusarium decemcellulare species complex</taxon>
    </lineage>
</organism>
<dbReference type="EMBL" id="JAADYS010002831">
    <property type="protein sequence ID" value="KAF4454112.1"/>
    <property type="molecule type" value="Genomic_DNA"/>
</dbReference>
<dbReference type="InterPro" id="IPR038322">
    <property type="entry name" value="Pex19_C_sf"/>
</dbReference>
<feature type="compositionally biased region" description="Low complexity" evidence="1">
    <location>
        <begin position="42"/>
        <end position="62"/>
    </location>
</feature>
<dbReference type="GO" id="GO:0005778">
    <property type="term" value="C:peroxisomal membrane"/>
    <property type="evidence" value="ECO:0007669"/>
    <property type="project" value="TreeGrafter"/>
</dbReference>
<dbReference type="AlphaFoldDB" id="A0A8H4PAV0"/>
<dbReference type="Pfam" id="PF04614">
    <property type="entry name" value="Pex19"/>
    <property type="match status" value="1"/>
</dbReference>
<comment type="caution">
    <text evidence="2">The sequence shown here is derived from an EMBL/GenBank/DDBJ whole genome shotgun (WGS) entry which is preliminary data.</text>
</comment>
<dbReference type="PANTHER" id="PTHR12774:SF2">
    <property type="entry name" value="PEROXISOMAL BIOGENESIS FACTOR 19"/>
    <property type="match status" value="1"/>
</dbReference>
<gene>
    <name evidence="2" type="ORF">FALBO_15881</name>
</gene>
<proteinExistence type="predicted"/>
<name>A0A8H4PAV0_9HYPO</name>
<protein>
    <submittedName>
        <fullName evidence="2">Peroxisomal biogenesis factor 19</fullName>
    </submittedName>
</protein>
<evidence type="ECO:0000313" key="2">
    <source>
        <dbReference type="EMBL" id="KAF4454112.1"/>
    </source>
</evidence>
<dbReference type="Gene3D" id="1.20.120.900">
    <property type="entry name" value="Pex19, mPTS binding domain"/>
    <property type="match status" value="1"/>
</dbReference>
<accession>A0A8H4PAV0</accession>
<sequence length="475" mass="50599">MDATKEAETAKQEEVKQELKEAVKEDVKDEVKDETKGDIKAETVAPTTATSSSDTPMPDAPVADPPVLTPSTVTPAPAAESTTAAPPDAAVALTAAAAVTAAVATEAVVEKAAEEKAVEEKPIKEKAVEEKATEGKLVEEKPVEKVVEATPVEEKAADPPAPPAPVPAAEVAKQPVEEYEDVPDPDEDDLDDLDDMLDEFSAVNLDSKNPIEAAGPSSGEAPKEPASSGKQPDADDAFSEEEFAKQLQAGMADLLGELEKSPDMQAQFEDIFKHIAAAEGTGDAPPPPSTSTGPAPQAPAEDASFQETIRRTMERMQASGDQATAAAAEGPSDDFMSEMMKQLSSGDLGALGGEGSEEEFSKMLMGMMEQLTNKEILYEPMKELDEKFPEWLAKNRGTTPKEDLKRYEEQQSVVREIVAKFEEKTYSDSNAADREFIVDKMQKMQAAGSPPSDLVGDMQSAQEALNPSDEACNPQ</sequence>
<dbReference type="PANTHER" id="PTHR12774">
    <property type="entry name" value="PEROXISOMAL BIOGENESIS FACTOR 19"/>
    <property type="match status" value="1"/>
</dbReference>
<feature type="compositionally biased region" description="Basic and acidic residues" evidence="1">
    <location>
        <begin position="1"/>
        <end position="41"/>
    </location>
</feature>
<dbReference type="InterPro" id="IPR006708">
    <property type="entry name" value="Pex19"/>
</dbReference>
<keyword evidence="3" id="KW-1185">Reference proteome</keyword>
<feature type="compositionally biased region" description="Low complexity" evidence="1">
    <location>
        <begin position="69"/>
        <end position="87"/>
    </location>
</feature>
<feature type="region of interest" description="Disordered" evidence="1">
    <location>
        <begin position="105"/>
        <end position="332"/>
    </location>
</feature>
<dbReference type="Proteomes" id="UP000554235">
    <property type="component" value="Unassembled WGS sequence"/>
</dbReference>
<evidence type="ECO:0000256" key="1">
    <source>
        <dbReference type="SAM" id="MobiDB-lite"/>
    </source>
</evidence>
<feature type="compositionally biased region" description="Basic and acidic residues" evidence="1">
    <location>
        <begin position="108"/>
        <end position="157"/>
    </location>
</feature>
<dbReference type="GO" id="GO:0045046">
    <property type="term" value="P:protein import into peroxisome membrane"/>
    <property type="evidence" value="ECO:0007669"/>
    <property type="project" value="TreeGrafter"/>
</dbReference>
<feature type="compositionally biased region" description="Low complexity" evidence="1">
    <location>
        <begin position="290"/>
        <end position="300"/>
    </location>
</feature>
<feature type="region of interest" description="Disordered" evidence="1">
    <location>
        <begin position="1"/>
        <end position="87"/>
    </location>
</feature>